<dbReference type="AlphaFoldDB" id="A0A9K3LFW4"/>
<dbReference type="EMBL" id="JAGRRH010000013">
    <property type="protein sequence ID" value="KAG7360813.1"/>
    <property type="molecule type" value="Genomic_DNA"/>
</dbReference>
<dbReference type="InterPro" id="IPR022998">
    <property type="entry name" value="ThiamineP_synth_TenI"/>
</dbReference>
<dbReference type="InterPro" id="IPR004399">
    <property type="entry name" value="HMP/HMP-P_kinase_dom"/>
</dbReference>
<dbReference type="Proteomes" id="UP000693970">
    <property type="component" value="Unassembled WGS sequence"/>
</dbReference>
<keyword evidence="1" id="KW-0511">Multifunctional enzyme</keyword>
<evidence type="ECO:0000256" key="3">
    <source>
        <dbReference type="SAM" id="SignalP"/>
    </source>
</evidence>
<feature type="signal peptide" evidence="3">
    <location>
        <begin position="1"/>
        <end position="20"/>
    </location>
</feature>
<name>A0A9K3LFW4_9STRA</name>
<reference evidence="7" key="2">
    <citation type="submission" date="2021-04" db="EMBL/GenBank/DDBJ databases">
        <authorList>
            <person name="Podell S."/>
        </authorList>
    </citation>
    <scope>NUCLEOTIDE SEQUENCE</scope>
    <source>
        <strain evidence="7">Hildebrandi</strain>
    </source>
</reference>
<evidence type="ECO:0000259" key="5">
    <source>
        <dbReference type="Pfam" id="PF08543"/>
    </source>
</evidence>
<keyword evidence="8" id="KW-1185">Reference proteome</keyword>
<sequence length="625" mass="66598">MHRHHSLVLVLSLFVTVICSKTTSLSLATNHATSPLASPSVANDTDGKSDKKVPKKPPIVYTIAGSDSGGGAGIQADLHAIHAMGCHGCSAITCLTAQNSKGVTGVHAPPPEFLKQQLQTLLDDLPPRAIKIGMLGTSELAKVVGDFLKQLFSQRKEKVWIVLDPVMISTSGSKLLDEDAIDAMIEHIFPYADVVTPNKFEAEALLGRSLTTPAEVEEGARDLLKLQCRSVLIKGGHTLLESSTTYSATSSRTITAEDVQSTLDFAQDYLLSSDPPAADGNQRLCDASQGVWLRTPRWDTDNTHGTGCTLSSAIASALALGEESRHSAEDPVGAFSSMDIADACCLAKAYVSAGIQKGVQLGSGPGPVAQTGFPSSYENFPSIVRNELQSRTMDDEHFVPITKYGGMDDTTTPQMGRILPIVDTVEWVQRLSQTAGVTDIQLRIKDLSDKETILDRVTTCQQFCQENGVRLWINDHWEVAIQAGCFGVHVGQEDLWQCVNAGGLEKMKAKGIALGISTHSYGELAAALGVKPSYISMGPVFATSSKKVAFDPQGIETVSQWRNLIPPSIPFVTIGGINNVAAARLNKIAGSDCIAVISAVTQSGDPAASVAELNSAMTYNDEMYG</sequence>
<reference evidence="7" key="1">
    <citation type="journal article" date="2021" name="Sci. Rep.">
        <title>Diploid genomic architecture of Nitzschia inconspicua, an elite biomass production diatom.</title>
        <authorList>
            <person name="Oliver A."/>
            <person name="Podell S."/>
            <person name="Pinowska A."/>
            <person name="Traller J.C."/>
            <person name="Smith S.R."/>
            <person name="McClure R."/>
            <person name="Beliaev A."/>
            <person name="Bohutskyi P."/>
            <person name="Hill E.A."/>
            <person name="Rabines A."/>
            <person name="Zheng H."/>
            <person name="Allen L.Z."/>
            <person name="Kuo A."/>
            <person name="Grigoriev I.V."/>
            <person name="Allen A.E."/>
            <person name="Hazlebeck D."/>
            <person name="Allen E.E."/>
        </authorList>
    </citation>
    <scope>NUCLEOTIDE SEQUENCE</scope>
    <source>
        <strain evidence="7">Hildebrandi</strain>
    </source>
</reference>
<dbReference type="CDD" id="cd00564">
    <property type="entry name" value="TMP_TenI"/>
    <property type="match status" value="1"/>
</dbReference>
<evidence type="ECO:0000256" key="1">
    <source>
        <dbReference type="ARBA" id="ARBA00023268"/>
    </source>
</evidence>
<dbReference type="GO" id="GO:0005829">
    <property type="term" value="C:cytosol"/>
    <property type="evidence" value="ECO:0007669"/>
    <property type="project" value="TreeGrafter"/>
</dbReference>
<dbReference type="EMBL" id="JAGRRH010000066">
    <property type="protein sequence ID" value="KAG7338045.1"/>
    <property type="molecule type" value="Genomic_DNA"/>
</dbReference>
<dbReference type="CDD" id="cd01169">
    <property type="entry name" value="HMPP_kinase"/>
    <property type="match status" value="1"/>
</dbReference>
<evidence type="ECO:0000313" key="6">
    <source>
        <dbReference type="EMBL" id="KAG7338045.1"/>
    </source>
</evidence>
<organism evidence="7 8">
    <name type="scientific">Nitzschia inconspicua</name>
    <dbReference type="NCBI Taxonomy" id="303405"/>
    <lineage>
        <taxon>Eukaryota</taxon>
        <taxon>Sar</taxon>
        <taxon>Stramenopiles</taxon>
        <taxon>Ochrophyta</taxon>
        <taxon>Bacillariophyta</taxon>
        <taxon>Bacillariophyceae</taxon>
        <taxon>Bacillariophycidae</taxon>
        <taxon>Bacillariales</taxon>
        <taxon>Bacillariaceae</taxon>
        <taxon>Nitzschia</taxon>
    </lineage>
</organism>
<evidence type="ECO:0000259" key="4">
    <source>
        <dbReference type="Pfam" id="PF02581"/>
    </source>
</evidence>
<accession>A0A9K3LFW4</accession>
<dbReference type="PANTHER" id="PTHR20858:SF17">
    <property type="entry name" value="HYDROXYMETHYLPYRIMIDINE_PHOSPHOMETHYLPYRIMIDINE KINASE THI20-RELATED"/>
    <property type="match status" value="1"/>
</dbReference>
<proteinExistence type="predicted"/>
<evidence type="ECO:0000313" key="8">
    <source>
        <dbReference type="Proteomes" id="UP000693970"/>
    </source>
</evidence>
<dbReference type="InterPro" id="IPR013749">
    <property type="entry name" value="PM/HMP-P_kinase-1"/>
</dbReference>
<keyword evidence="3" id="KW-0732">Signal</keyword>
<dbReference type="PANTHER" id="PTHR20858">
    <property type="entry name" value="PHOSPHOMETHYLPYRIMIDINE KINASE"/>
    <property type="match status" value="1"/>
</dbReference>
<feature type="domain" description="Pyridoxamine kinase/Phosphomethylpyrimidine kinase" evidence="5">
    <location>
        <begin position="282"/>
        <end position="368"/>
    </location>
</feature>
<feature type="chain" id="PRO_5039844438" evidence="3">
    <location>
        <begin position="21"/>
        <end position="625"/>
    </location>
</feature>
<evidence type="ECO:0000256" key="2">
    <source>
        <dbReference type="SAM" id="MobiDB-lite"/>
    </source>
</evidence>
<dbReference type="GO" id="GO:0009228">
    <property type="term" value="P:thiamine biosynthetic process"/>
    <property type="evidence" value="ECO:0007669"/>
    <property type="project" value="InterPro"/>
</dbReference>
<evidence type="ECO:0000313" key="7">
    <source>
        <dbReference type="EMBL" id="KAG7360813.1"/>
    </source>
</evidence>
<dbReference type="GO" id="GO:0008902">
    <property type="term" value="F:hydroxymethylpyrimidine kinase activity"/>
    <property type="evidence" value="ECO:0007669"/>
    <property type="project" value="TreeGrafter"/>
</dbReference>
<dbReference type="OrthoDB" id="10028886at2759"/>
<feature type="domain" description="Thiamine phosphate synthase/TenI" evidence="4">
    <location>
        <begin position="423"/>
        <end position="600"/>
    </location>
</feature>
<dbReference type="Pfam" id="PF08543">
    <property type="entry name" value="Phos_pyr_kin"/>
    <property type="match status" value="2"/>
</dbReference>
<comment type="caution">
    <text evidence="7">The sequence shown here is derived from an EMBL/GenBank/DDBJ whole genome shotgun (WGS) entry which is preliminary data.</text>
</comment>
<feature type="region of interest" description="Disordered" evidence="2">
    <location>
        <begin position="35"/>
        <end position="54"/>
    </location>
</feature>
<protein>
    <submittedName>
        <fullName evidence="7">Thiamine monophosphate synthase</fullName>
    </submittedName>
</protein>
<dbReference type="GO" id="GO:0008972">
    <property type="term" value="F:phosphomethylpyrimidine kinase activity"/>
    <property type="evidence" value="ECO:0007669"/>
    <property type="project" value="InterPro"/>
</dbReference>
<gene>
    <name evidence="6" type="ORF">IV203_006738</name>
    <name evidence="7" type="ORF">IV203_035912</name>
</gene>
<dbReference type="Pfam" id="PF02581">
    <property type="entry name" value="TMP-TENI"/>
    <property type="match status" value="1"/>
</dbReference>
<feature type="domain" description="Pyridoxamine kinase/Phosphomethylpyrimidine kinase" evidence="5">
    <location>
        <begin position="67"/>
        <end position="258"/>
    </location>
</feature>